<keyword evidence="4 6" id="KW-1133">Transmembrane helix</keyword>
<evidence type="ECO:0000256" key="2">
    <source>
        <dbReference type="ARBA" id="ARBA00007635"/>
    </source>
</evidence>
<dbReference type="PANTHER" id="PTHR31218">
    <property type="entry name" value="WAT1-RELATED PROTEIN"/>
    <property type="match status" value="1"/>
</dbReference>
<evidence type="ECO:0000256" key="4">
    <source>
        <dbReference type="ARBA" id="ARBA00022989"/>
    </source>
</evidence>
<dbReference type="InterPro" id="IPR030184">
    <property type="entry name" value="WAT1-related"/>
</dbReference>
<dbReference type="Proteomes" id="UP000813463">
    <property type="component" value="Chromosome 2"/>
</dbReference>
<feature type="transmembrane region" description="Helical" evidence="6">
    <location>
        <begin position="294"/>
        <end position="313"/>
    </location>
</feature>
<dbReference type="RefSeq" id="XP_021846087.1">
    <property type="nucleotide sequence ID" value="XM_021990395.2"/>
</dbReference>
<feature type="domain" description="EamA" evidence="7">
    <location>
        <begin position="33"/>
        <end position="164"/>
    </location>
</feature>
<gene>
    <name evidence="9" type="primary">LOC110785877</name>
</gene>
<dbReference type="GeneID" id="110785877"/>
<dbReference type="GO" id="GO:0022857">
    <property type="term" value="F:transmembrane transporter activity"/>
    <property type="evidence" value="ECO:0007669"/>
    <property type="project" value="InterPro"/>
</dbReference>
<feature type="transmembrane region" description="Helical" evidence="6">
    <location>
        <begin position="92"/>
        <end position="114"/>
    </location>
</feature>
<feature type="transmembrane region" description="Helical" evidence="6">
    <location>
        <begin position="60"/>
        <end position="80"/>
    </location>
</feature>
<feature type="transmembrane region" description="Helical" evidence="6">
    <location>
        <begin position="230"/>
        <end position="252"/>
    </location>
</feature>
<feature type="transmembrane region" description="Helical" evidence="6">
    <location>
        <begin position="198"/>
        <end position="218"/>
    </location>
</feature>
<comment type="similarity">
    <text evidence="2 6">Belongs to the drug/metabolite transporter (DMT) superfamily. Plant drug/metabolite exporter (P-DME) (TC 2.A.7.4) family.</text>
</comment>
<evidence type="ECO:0000313" key="9">
    <source>
        <dbReference type="RefSeq" id="XP_021846087.1"/>
    </source>
</evidence>
<feature type="transmembrane region" description="Helical" evidence="6">
    <location>
        <begin position="319"/>
        <end position="338"/>
    </location>
</feature>
<evidence type="ECO:0000313" key="8">
    <source>
        <dbReference type="Proteomes" id="UP000813463"/>
    </source>
</evidence>
<evidence type="ECO:0000259" key="7">
    <source>
        <dbReference type="Pfam" id="PF00892"/>
    </source>
</evidence>
<proteinExistence type="inferred from homology"/>
<evidence type="ECO:0000256" key="6">
    <source>
        <dbReference type="RuleBase" id="RU363077"/>
    </source>
</evidence>
<keyword evidence="5 6" id="KW-0472">Membrane</keyword>
<sequence>MNKFSLEGKKTKWGIGSVTFPMARCQNLKPTAVILVVFFVLAVLNILFKKILDEGTNQLVIVTYRLTAGAIFLSPIARFCERKNGVKLTTPILCYIFFSALIGATFAQFLYLLGTQHTSAAFSSAFSNMNPVFTFLLALPLRQERVNLRRKHGIAKVLGSLTCIGGAMVLIFYRGIPLSTYHANNSSNTSKVGSKEKWILGSIYLLLSVLCWSGWFLLQSKIGKIYPLKYSSTALMSTFGAVQSAILCFSINRDTTIWILRGKLQIFTVLSAGIMGSGMCYVGMSWCVEQKGPVFTAAFSPSIPIFVTIMDFAFFHEQIYLGSVIGSIMVICGLYTLLWGKSSEARHNASKPAEAMECNGTSASAINIAEVTSNS</sequence>
<dbReference type="InterPro" id="IPR000620">
    <property type="entry name" value="EamA_dom"/>
</dbReference>
<dbReference type="GO" id="GO:0005886">
    <property type="term" value="C:plasma membrane"/>
    <property type="evidence" value="ECO:0000318"/>
    <property type="project" value="GO_Central"/>
</dbReference>
<dbReference type="KEGG" id="soe:110785877"/>
<protein>
    <recommendedName>
        <fullName evidence="6">WAT1-related protein</fullName>
    </recommendedName>
</protein>
<organism evidence="8 9">
    <name type="scientific">Spinacia oleracea</name>
    <name type="common">Spinach</name>
    <dbReference type="NCBI Taxonomy" id="3562"/>
    <lineage>
        <taxon>Eukaryota</taxon>
        <taxon>Viridiplantae</taxon>
        <taxon>Streptophyta</taxon>
        <taxon>Embryophyta</taxon>
        <taxon>Tracheophyta</taxon>
        <taxon>Spermatophyta</taxon>
        <taxon>Magnoliopsida</taxon>
        <taxon>eudicotyledons</taxon>
        <taxon>Gunneridae</taxon>
        <taxon>Pentapetalae</taxon>
        <taxon>Caryophyllales</taxon>
        <taxon>Chenopodiaceae</taxon>
        <taxon>Chenopodioideae</taxon>
        <taxon>Anserineae</taxon>
        <taxon>Spinacia</taxon>
    </lineage>
</organism>
<dbReference type="SUPFAM" id="SSF103481">
    <property type="entry name" value="Multidrug resistance efflux transporter EmrE"/>
    <property type="match status" value="2"/>
</dbReference>
<feature type="transmembrane region" description="Helical" evidence="6">
    <location>
        <begin position="120"/>
        <end position="141"/>
    </location>
</feature>
<name>A0A9R0IB25_SPIOL</name>
<dbReference type="Pfam" id="PF00892">
    <property type="entry name" value="EamA"/>
    <property type="match status" value="2"/>
</dbReference>
<keyword evidence="3 6" id="KW-0812">Transmembrane</keyword>
<dbReference type="AlphaFoldDB" id="A0A9R0IB25"/>
<feature type="transmembrane region" description="Helical" evidence="6">
    <location>
        <begin position="31"/>
        <end position="48"/>
    </location>
</feature>
<evidence type="ECO:0000256" key="1">
    <source>
        <dbReference type="ARBA" id="ARBA00004141"/>
    </source>
</evidence>
<feature type="transmembrane region" description="Helical" evidence="6">
    <location>
        <begin position="264"/>
        <end position="282"/>
    </location>
</feature>
<evidence type="ECO:0000256" key="5">
    <source>
        <dbReference type="ARBA" id="ARBA00023136"/>
    </source>
</evidence>
<keyword evidence="8" id="KW-1185">Reference proteome</keyword>
<dbReference type="OrthoDB" id="1728340at2759"/>
<comment type="subcellular location">
    <subcellularLocation>
        <location evidence="1 6">Membrane</location>
        <topology evidence="1 6">Multi-pass membrane protein</topology>
    </subcellularLocation>
</comment>
<evidence type="ECO:0000256" key="3">
    <source>
        <dbReference type="ARBA" id="ARBA00022692"/>
    </source>
</evidence>
<dbReference type="InterPro" id="IPR037185">
    <property type="entry name" value="EmrE-like"/>
</dbReference>
<feature type="transmembrane region" description="Helical" evidence="6">
    <location>
        <begin position="153"/>
        <end position="173"/>
    </location>
</feature>
<reference evidence="8" key="1">
    <citation type="journal article" date="2021" name="Nat. Commun.">
        <title>Genomic analyses provide insights into spinach domestication and the genetic basis of agronomic traits.</title>
        <authorList>
            <person name="Cai X."/>
            <person name="Sun X."/>
            <person name="Xu C."/>
            <person name="Sun H."/>
            <person name="Wang X."/>
            <person name="Ge C."/>
            <person name="Zhang Z."/>
            <person name="Wang Q."/>
            <person name="Fei Z."/>
            <person name="Jiao C."/>
            <person name="Wang Q."/>
        </authorList>
    </citation>
    <scope>NUCLEOTIDE SEQUENCE [LARGE SCALE GENOMIC DNA]</scope>
    <source>
        <strain evidence="8">cv. Varoflay</strain>
    </source>
</reference>
<reference evidence="9" key="2">
    <citation type="submission" date="2025-08" db="UniProtKB">
        <authorList>
            <consortium name="RefSeq"/>
        </authorList>
    </citation>
    <scope>IDENTIFICATION</scope>
    <source>
        <tissue evidence="9">Leaf</tissue>
    </source>
</reference>
<accession>A0A9R0IB25</accession>
<feature type="domain" description="EamA" evidence="7">
    <location>
        <begin position="200"/>
        <end position="338"/>
    </location>
</feature>